<proteinExistence type="predicted"/>
<organism evidence="3 4">
    <name type="scientific">Mycena venus</name>
    <dbReference type="NCBI Taxonomy" id="2733690"/>
    <lineage>
        <taxon>Eukaryota</taxon>
        <taxon>Fungi</taxon>
        <taxon>Dikarya</taxon>
        <taxon>Basidiomycota</taxon>
        <taxon>Agaricomycotina</taxon>
        <taxon>Agaricomycetes</taxon>
        <taxon>Agaricomycetidae</taxon>
        <taxon>Agaricales</taxon>
        <taxon>Marasmiineae</taxon>
        <taxon>Mycenaceae</taxon>
        <taxon>Mycena</taxon>
    </lineage>
</organism>
<dbReference type="InterPro" id="IPR016024">
    <property type="entry name" value="ARM-type_fold"/>
</dbReference>
<reference evidence="3" key="1">
    <citation type="submission" date="2020-05" db="EMBL/GenBank/DDBJ databases">
        <title>Mycena genomes resolve the evolution of fungal bioluminescence.</title>
        <authorList>
            <person name="Tsai I.J."/>
        </authorList>
    </citation>
    <scope>NUCLEOTIDE SEQUENCE</scope>
    <source>
        <strain evidence="3">CCC161011</strain>
    </source>
</reference>
<feature type="transmembrane region" description="Helical" evidence="1">
    <location>
        <begin position="270"/>
        <end position="287"/>
    </location>
</feature>
<dbReference type="EMBL" id="JACAZI010000015">
    <property type="protein sequence ID" value="KAF7344207.1"/>
    <property type="molecule type" value="Genomic_DNA"/>
</dbReference>
<accession>A0A8H6XNC1</accession>
<gene>
    <name evidence="3" type="ORF">MVEN_01711200</name>
</gene>
<dbReference type="InterPro" id="IPR011989">
    <property type="entry name" value="ARM-like"/>
</dbReference>
<dbReference type="InterPro" id="IPR045338">
    <property type="entry name" value="DUF6535"/>
</dbReference>
<comment type="caution">
    <text evidence="3">The sequence shown here is derived from an EMBL/GenBank/DDBJ whole genome shotgun (WGS) entry which is preliminary data.</text>
</comment>
<evidence type="ECO:0000313" key="4">
    <source>
        <dbReference type="Proteomes" id="UP000620124"/>
    </source>
</evidence>
<sequence length="940" mass="106264">MHMLSDYARPAAFSTHHTTLLFSSTVLTWIPPQVTTTSLPEMSSKPRLVVNLIRFRHPRTRKKCTKKNGITQETTYGSPESDTEGPFAHHCAMSAVIWKFYMEQARIFNRRLADSLNGDLDPLLIFAGLFSTILTAFLIEIRKGLQEDLQDRTNDLLIVLIQNQHNLTALPAFTPTLTSRWVNGLWFSSLVLSLMSALGASLAKGWGTQFSATVLGSSWNDAKLHCSRLRGLERWHLHLIVQCLPILIHIAFFLFSIGLVILLLGDDHTIGIAISALTVPIVVLYLSSSIHPTLYEDSPFRTPVSGMIQGLLRLLRGASRPQGVQGFPDQPDAQKAQALAWLLSESQNSKRVNAAVYAIAGLVANPRTQDQLLHRATVDTLLQIISTELIRRPDDTDLLKACLYALLRLLQHAPADGEDFYMRNALRALVTSGALSVTSSIPENLRTITFCVKCRIILLVEPDRQRHAPVHEADIPMLIKGCEDRYLRRQLAEISVLRRGGSGKTDEHPFSQWAHRLRTPGDRQRDDISMVHTEFIREANTEACLIGGIVEDYVLMVLDGLQQGSNETRLKYAGLLEEMTLKYDTLASMSTPTMRETVTQMLTDLNVDMRRLALEALTAFLKHEENRLLVATPDTWELVVQMLEDPEQDVHSAAQQTLIAFMKYDDMRASLSMVVCQKFPGMLEHSSQVTRHAALEILMALLDHEGNRLSVATPAMWEGVVRMLKDSDRDVRDMGLQMLREFMKYENTRASISTVMCQYLPGMLEHSSQITRRAALQILMALLDYDDTRPLIASSVTWERAVDMLEYWDRNVCEAALQMLRMFVKYGDVEYPDLPSSPQCIPDDMRASISVAVCERLARMLNHNNQVIRCAPLQILMALLDNGDIRSWITTSVMWERVVEMMDDQDRDVRDAALQLLREFMKYGDFEYSVVPLFPSPCTR</sequence>
<feature type="domain" description="DUF6535" evidence="2">
    <location>
        <begin position="98"/>
        <end position="264"/>
    </location>
</feature>
<dbReference type="OrthoDB" id="3219854at2759"/>
<keyword evidence="1" id="KW-0472">Membrane</keyword>
<dbReference type="AlphaFoldDB" id="A0A8H6XNC1"/>
<dbReference type="SUPFAM" id="SSF48371">
    <property type="entry name" value="ARM repeat"/>
    <property type="match status" value="1"/>
</dbReference>
<dbReference type="Pfam" id="PF20153">
    <property type="entry name" value="DUF6535"/>
    <property type="match status" value="1"/>
</dbReference>
<dbReference type="PANTHER" id="PTHR45958">
    <property type="entry name" value="RING-TYPE E3 UBIQUITIN TRANSFERASE"/>
    <property type="match status" value="1"/>
</dbReference>
<dbReference type="InterPro" id="IPR052608">
    <property type="entry name" value="U-box_domain_protein"/>
</dbReference>
<keyword evidence="4" id="KW-1185">Reference proteome</keyword>
<feature type="transmembrane region" description="Helical" evidence="1">
    <location>
        <begin position="237"/>
        <end position="264"/>
    </location>
</feature>
<feature type="transmembrane region" description="Helical" evidence="1">
    <location>
        <begin position="185"/>
        <end position="203"/>
    </location>
</feature>
<evidence type="ECO:0000256" key="1">
    <source>
        <dbReference type="SAM" id="Phobius"/>
    </source>
</evidence>
<dbReference type="Gene3D" id="1.25.10.10">
    <property type="entry name" value="Leucine-rich Repeat Variant"/>
    <property type="match status" value="2"/>
</dbReference>
<dbReference type="PANTHER" id="PTHR45958:SF18">
    <property type="entry name" value="U-BOX DOMAIN-CONTAINING PROTEIN"/>
    <property type="match status" value="1"/>
</dbReference>
<keyword evidence="1" id="KW-1133">Transmembrane helix</keyword>
<feature type="transmembrane region" description="Helical" evidence="1">
    <location>
        <begin position="120"/>
        <end position="139"/>
    </location>
</feature>
<protein>
    <submittedName>
        <fullName evidence="3">E3 ubiquitin-protein ligase listerin</fullName>
    </submittedName>
</protein>
<keyword evidence="1" id="KW-0812">Transmembrane</keyword>
<dbReference type="Proteomes" id="UP000620124">
    <property type="component" value="Unassembled WGS sequence"/>
</dbReference>
<evidence type="ECO:0000313" key="3">
    <source>
        <dbReference type="EMBL" id="KAF7344207.1"/>
    </source>
</evidence>
<name>A0A8H6XNC1_9AGAR</name>
<evidence type="ECO:0000259" key="2">
    <source>
        <dbReference type="Pfam" id="PF20153"/>
    </source>
</evidence>